<protein>
    <submittedName>
        <fullName evidence="2">Conjugal transfer protein TraX</fullName>
    </submittedName>
</protein>
<evidence type="ECO:0000313" key="2">
    <source>
        <dbReference type="EMBL" id="HIR92444.1"/>
    </source>
</evidence>
<evidence type="ECO:0000313" key="3">
    <source>
        <dbReference type="Proteomes" id="UP000886841"/>
    </source>
</evidence>
<name>A0A9D1EJ05_9FIRM</name>
<proteinExistence type="predicted"/>
<dbReference type="AlphaFoldDB" id="A0A9D1EJ05"/>
<evidence type="ECO:0000256" key="1">
    <source>
        <dbReference type="SAM" id="Phobius"/>
    </source>
</evidence>
<sequence>MMTRRPGRRTGINQDLIKLAAIVLMALNHIGLIFLVPGSGLYTVFVNAGYFTAITMCYFLVEGYHYTRDRGKYGLRLLLFALVSELPYRLALDTKTHSMIFTLLICFGILWVQEEIRDTLLRAIATVCLILLTSNSDWGVLAPIFTLLFWWSYPSRRQGALAYGLGILFYGADEFLFYVEYSASLWQALLRTGLSCLGPLCSGLVILYLYNGKRARRGKRVFQWFFYLFYPAHLLVLWAVSEGFPGLRP</sequence>
<dbReference type="InterPro" id="IPR008875">
    <property type="entry name" value="TraX"/>
</dbReference>
<dbReference type="Proteomes" id="UP000886841">
    <property type="component" value="Unassembled WGS sequence"/>
</dbReference>
<comment type="caution">
    <text evidence="2">The sequence shown here is derived from an EMBL/GenBank/DDBJ whole genome shotgun (WGS) entry which is preliminary data.</text>
</comment>
<keyword evidence="1" id="KW-0812">Transmembrane</keyword>
<feature type="transmembrane region" description="Helical" evidence="1">
    <location>
        <begin position="124"/>
        <end position="151"/>
    </location>
</feature>
<gene>
    <name evidence="2" type="ORF">IAB98_03350</name>
</gene>
<feature type="transmembrane region" description="Helical" evidence="1">
    <location>
        <begin position="188"/>
        <end position="209"/>
    </location>
</feature>
<reference evidence="2" key="2">
    <citation type="journal article" date="2021" name="PeerJ">
        <title>Extensive microbial diversity within the chicken gut microbiome revealed by metagenomics and culture.</title>
        <authorList>
            <person name="Gilroy R."/>
            <person name="Ravi A."/>
            <person name="Getino M."/>
            <person name="Pursley I."/>
            <person name="Horton D.L."/>
            <person name="Alikhan N.F."/>
            <person name="Baker D."/>
            <person name="Gharbi K."/>
            <person name="Hall N."/>
            <person name="Watson M."/>
            <person name="Adriaenssens E.M."/>
            <person name="Foster-Nyarko E."/>
            <person name="Jarju S."/>
            <person name="Secka A."/>
            <person name="Antonio M."/>
            <person name="Oren A."/>
            <person name="Chaudhuri R.R."/>
            <person name="La Ragione R."/>
            <person name="Hildebrand F."/>
            <person name="Pallen M.J."/>
        </authorList>
    </citation>
    <scope>NUCLEOTIDE SEQUENCE</scope>
    <source>
        <strain evidence="2">ChiSxjej1B13-7041</strain>
    </source>
</reference>
<organism evidence="2 3">
    <name type="scientific">Candidatus Egerieimonas intestinavium</name>
    <dbReference type="NCBI Taxonomy" id="2840777"/>
    <lineage>
        <taxon>Bacteria</taxon>
        <taxon>Bacillati</taxon>
        <taxon>Bacillota</taxon>
        <taxon>Clostridia</taxon>
        <taxon>Lachnospirales</taxon>
        <taxon>Lachnospiraceae</taxon>
        <taxon>Lachnospiraceae incertae sedis</taxon>
        <taxon>Candidatus Egerieimonas</taxon>
    </lineage>
</organism>
<keyword evidence="1" id="KW-1133">Transmembrane helix</keyword>
<keyword evidence="1" id="KW-0472">Membrane</keyword>
<accession>A0A9D1EJ05</accession>
<feature type="transmembrane region" description="Helical" evidence="1">
    <location>
        <begin position="16"/>
        <end position="36"/>
    </location>
</feature>
<feature type="transmembrane region" description="Helical" evidence="1">
    <location>
        <begin position="221"/>
        <end position="240"/>
    </location>
</feature>
<feature type="transmembrane region" description="Helical" evidence="1">
    <location>
        <begin position="96"/>
        <end position="112"/>
    </location>
</feature>
<feature type="transmembrane region" description="Helical" evidence="1">
    <location>
        <begin position="42"/>
        <end position="61"/>
    </location>
</feature>
<reference evidence="2" key="1">
    <citation type="submission" date="2020-10" db="EMBL/GenBank/DDBJ databases">
        <authorList>
            <person name="Gilroy R."/>
        </authorList>
    </citation>
    <scope>NUCLEOTIDE SEQUENCE</scope>
    <source>
        <strain evidence="2">ChiSxjej1B13-7041</strain>
    </source>
</reference>
<dbReference type="EMBL" id="DVHU01000027">
    <property type="protein sequence ID" value="HIR92444.1"/>
    <property type="molecule type" value="Genomic_DNA"/>
</dbReference>
<dbReference type="Pfam" id="PF05857">
    <property type="entry name" value="TraX"/>
    <property type="match status" value="1"/>
</dbReference>